<keyword evidence="3" id="KW-1185">Reference proteome</keyword>
<feature type="transmembrane region" description="Helical" evidence="1">
    <location>
        <begin position="130"/>
        <end position="152"/>
    </location>
</feature>
<accession>A0ABX1IXV4</accession>
<evidence type="ECO:0000256" key="1">
    <source>
        <dbReference type="SAM" id="Phobius"/>
    </source>
</evidence>
<proteinExistence type="predicted"/>
<dbReference type="EMBL" id="JAAXLS010000002">
    <property type="protein sequence ID" value="NKQ52322.1"/>
    <property type="molecule type" value="Genomic_DNA"/>
</dbReference>
<dbReference type="Proteomes" id="UP000715441">
    <property type="component" value="Unassembled WGS sequence"/>
</dbReference>
<reference evidence="2 3" key="1">
    <citation type="submission" date="2020-04" db="EMBL/GenBank/DDBJ databases">
        <title>Novel species.</title>
        <authorList>
            <person name="Teo W.F.A."/>
            <person name="Lipun K."/>
            <person name="Srisuk N."/>
            <person name="Duangmal K."/>
        </authorList>
    </citation>
    <scope>NUCLEOTIDE SEQUENCE [LARGE SCALE GENOMIC DNA]</scope>
    <source>
        <strain evidence="2 3">K13G38</strain>
    </source>
</reference>
<dbReference type="RefSeq" id="WP_168512071.1">
    <property type="nucleotide sequence ID" value="NZ_JAAXLS010000002.1"/>
</dbReference>
<evidence type="ECO:0000313" key="2">
    <source>
        <dbReference type="EMBL" id="NKQ52322.1"/>
    </source>
</evidence>
<comment type="caution">
    <text evidence="2">The sequence shown here is derived from an EMBL/GenBank/DDBJ whole genome shotgun (WGS) entry which is preliminary data.</text>
</comment>
<keyword evidence="1" id="KW-0472">Membrane</keyword>
<gene>
    <name evidence="2" type="ORF">HFP15_05455</name>
</gene>
<keyword evidence="1" id="KW-0812">Transmembrane</keyword>
<feature type="transmembrane region" description="Helical" evidence="1">
    <location>
        <begin position="106"/>
        <end position="124"/>
    </location>
</feature>
<sequence>MRRQGLLGACWLAGGMLAIQFPSVQLVTLTAAALLCAVAFDHLSLRQRGPAHVLVAACAMAGGLVALTLPGLAFLWLSLAVPWLLVAKGCADIALAPTRARWDRMWGLFVLGGLIEVEVGSWAGETPAHAASALALWTGILALARGVTALTVA</sequence>
<organism evidence="2 3">
    <name type="scientific">Amycolatopsis acididurans</name>
    <dbReference type="NCBI Taxonomy" id="2724524"/>
    <lineage>
        <taxon>Bacteria</taxon>
        <taxon>Bacillati</taxon>
        <taxon>Actinomycetota</taxon>
        <taxon>Actinomycetes</taxon>
        <taxon>Pseudonocardiales</taxon>
        <taxon>Pseudonocardiaceae</taxon>
        <taxon>Amycolatopsis</taxon>
    </lineage>
</organism>
<evidence type="ECO:0000313" key="3">
    <source>
        <dbReference type="Proteomes" id="UP000715441"/>
    </source>
</evidence>
<feature type="transmembrane region" description="Helical" evidence="1">
    <location>
        <begin position="53"/>
        <end position="86"/>
    </location>
</feature>
<evidence type="ECO:0008006" key="4">
    <source>
        <dbReference type="Google" id="ProtNLM"/>
    </source>
</evidence>
<name>A0ABX1IXV4_9PSEU</name>
<keyword evidence="1" id="KW-1133">Transmembrane helix</keyword>
<protein>
    <recommendedName>
        <fullName evidence="4">Phosphatidate cytidylyltransferase</fullName>
    </recommendedName>
</protein>